<evidence type="ECO:0000313" key="1">
    <source>
        <dbReference type="EMBL" id="CAH2065364.1"/>
    </source>
</evidence>
<name>A0AAU9SFY0_THLAR</name>
<evidence type="ECO:0000313" key="2">
    <source>
        <dbReference type="Proteomes" id="UP000836841"/>
    </source>
</evidence>
<dbReference type="Proteomes" id="UP000836841">
    <property type="component" value="Chromosome 5"/>
</dbReference>
<organism evidence="1 2">
    <name type="scientific">Thlaspi arvense</name>
    <name type="common">Field penny-cress</name>
    <dbReference type="NCBI Taxonomy" id="13288"/>
    <lineage>
        <taxon>Eukaryota</taxon>
        <taxon>Viridiplantae</taxon>
        <taxon>Streptophyta</taxon>
        <taxon>Embryophyta</taxon>
        <taxon>Tracheophyta</taxon>
        <taxon>Spermatophyta</taxon>
        <taxon>Magnoliopsida</taxon>
        <taxon>eudicotyledons</taxon>
        <taxon>Gunneridae</taxon>
        <taxon>Pentapetalae</taxon>
        <taxon>rosids</taxon>
        <taxon>malvids</taxon>
        <taxon>Brassicales</taxon>
        <taxon>Brassicaceae</taxon>
        <taxon>Thlaspideae</taxon>
        <taxon>Thlaspi</taxon>
    </lineage>
</organism>
<proteinExistence type="predicted"/>
<reference evidence="1 2" key="1">
    <citation type="submission" date="2022-03" db="EMBL/GenBank/DDBJ databases">
        <authorList>
            <person name="Nunn A."/>
            <person name="Chopra R."/>
            <person name="Nunn A."/>
            <person name="Contreras Garrido A."/>
        </authorList>
    </citation>
    <scope>NUCLEOTIDE SEQUENCE [LARGE SCALE GENOMIC DNA]</scope>
</reference>
<gene>
    <name evidence="1" type="ORF">TAV2_LOCUS17415</name>
</gene>
<dbReference type="EMBL" id="OU466861">
    <property type="protein sequence ID" value="CAH2065364.1"/>
    <property type="molecule type" value="Genomic_DNA"/>
</dbReference>
<accession>A0AAU9SFY0</accession>
<dbReference type="AlphaFoldDB" id="A0AAU9SFY0"/>
<sequence length="139" mass="15893">MSLSWPAVSLDARNTASTSLNRPEASLDFWNTASALSYLDPSRQCFRACCWLNSLGKISSLFLLYGVSCPLFSLPWMEWDSRWQGYPQEKSWLDHWRWFVDQSLGFELILTSTPTSPIGPPTFLNQSLRVKDQLLPLSD</sequence>
<keyword evidence="2" id="KW-1185">Reference proteome</keyword>
<protein>
    <submittedName>
        <fullName evidence="1">Uncharacterized protein</fullName>
    </submittedName>
</protein>